<name>A0A327W523_9BACT</name>
<organism evidence="1 2">
    <name type="scientific">Chitinophaga dinghuensis</name>
    <dbReference type="NCBI Taxonomy" id="1539050"/>
    <lineage>
        <taxon>Bacteria</taxon>
        <taxon>Pseudomonadati</taxon>
        <taxon>Bacteroidota</taxon>
        <taxon>Chitinophagia</taxon>
        <taxon>Chitinophagales</taxon>
        <taxon>Chitinophagaceae</taxon>
        <taxon>Chitinophaga</taxon>
    </lineage>
</organism>
<protein>
    <submittedName>
        <fullName evidence="1">Uncharacterized protein</fullName>
    </submittedName>
</protein>
<gene>
    <name evidence="1" type="ORF">CLV59_103226</name>
</gene>
<evidence type="ECO:0000313" key="2">
    <source>
        <dbReference type="Proteomes" id="UP000249819"/>
    </source>
</evidence>
<dbReference type="EMBL" id="QLMA01000003">
    <property type="protein sequence ID" value="RAJ83265.1"/>
    <property type="molecule type" value="Genomic_DNA"/>
</dbReference>
<sequence length="41" mass="4832">MRYVIVVIGCKGSHSEPKRQPVFDRFNFKNAGVYNFLLMLR</sequence>
<dbReference type="AlphaFoldDB" id="A0A327W523"/>
<evidence type="ECO:0000313" key="1">
    <source>
        <dbReference type="EMBL" id="RAJ83265.1"/>
    </source>
</evidence>
<comment type="caution">
    <text evidence="1">The sequence shown here is derived from an EMBL/GenBank/DDBJ whole genome shotgun (WGS) entry which is preliminary data.</text>
</comment>
<reference evidence="1 2" key="1">
    <citation type="submission" date="2018-06" db="EMBL/GenBank/DDBJ databases">
        <title>Genomic Encyclopedia of Archaeal and Bacterial Type Strains, Phase II (KMG-II): from individual species to whole genera.</title>
        <authorList>
            <person name="Goeker M."/>
        </authorList>
    </citation>
    <scope>NUCLEOTIDE SEQUENCE [LARGE SCALE GENOMIC DNA]</scope>
    <source>
        <strain evidence="1 2">DSM 29821</strain>
    </source>
</reference>
<proteinExistence type="predicted"/>
<accession>A0A327W523</accession>
<dbReference type="Proteomes" id="UP000249819">
    <property type="component" value="Unassembled WGS sequence"/>
</dbReference>
<keyword evidence="2" id="KW-1185">Reference proteome</keyword>